<gene>
    <name evidence="5 7" type="primary">dut</name>
    <name evidence="7" type="ORF">V5F30_22320</name>
</gene>
<feature type="binding site" evidence="5">
    <location>
        <position position="84"/>
    </location>
    <ligand>
        <name>substrate</name>
    </ligand>
</feature>
<feature type="binding site" evidence="5">
    <location>
        <begin position="71"/>
        <end position="73"/>
    </location>
    <ligand>
        <name>substrate</name>
    </ligand>
</feature>
<evidence type="ECO:0000256" key="4">
    <source>
        <dbReference type="ARBA" id="ARBA00047686"/>
    </source>
</evidence>
<comment type="catalytic activity">
    <reaction evidence="4 5">
        <text>dUTP + H2O = dUMP + diphosphate + H(+)</text>
        <dbReference type="Rhea" id="RHEA:10248"/>
        <dbReference type="ChEBI" id="CHEBI:15377"/>
        <dbReference type="ChEBI" id="CHEBI:15378"/>
        <dbReference type="ChEBI" id="CHEBI:33019"/>
        <dbReference type="ChEBI" id="CHEBI:61555"/>
        <dbReference type="ChEBI" id="CHEBI:246422"/>
        <dbReference type="EC" id="3.6.1.23"/>
    </reaction>
</comment>
<comment type="pathway">
    <text evidence="5">Pyrimidine metabolism; dUMP biosynthesis; dUMP from dCTP (dUTP route): step 2/2.</text>
</comment>
<dbReference type="InterPro" id="IPR029054">
    <property type="entry name" value="dUTPase-like"/>
</dbReference>
<proteinExistence type="inferred from homology"/>
<dbReference type="EC" id="3.6.1.23" evidence="5"/>
<dbReference type="Proteomes" id="UP001604043">
    <property type="component" value="Unassembled WGS sequence"/>
</dbReference>
<comment type="caution">
    <text evidence="5">Lacks conserved residue(s) required for the propagation of feature annotation.</text>
</comment>
<evidence type="ECO:0000256" key="2">
    <source>
        <dbReference type="ARBA" id="ARBA00022801"/>
    </source>
</evidence>
<dbReference type="Gene3D" id="2.70.40.10">
    <property type="match status" value="1"/>
</dbReference>
<feature type="binding site" evidence="5">
    <location>
        <begin position="88"/>
        <end position="90"/>
    </location>
    <ligand>
        <name>substrate</name>
    </ligand>
</feature>
<dbReference type="EMBL" id="JBAFUR010000008">
    <property type="protein sequence ID" value="MFG1254961.1"/>
    <property type="molecule type" value="Genomic_DNA"/>
</dbReference>
<comment type="cofactor">
    <cofactor evidence="5">
        <name>Mg(2+)</name>
        <dbReference type="ChEBI" id="CHEBI:18420"/>
    </cofactor>
</comment>
<evidence type="ECO:0000256" key="5">
    <source>
        <dbReference type="HAMAP-Rule" id="MF_00116"/>
    </source>
</evidence>
<keyword evidence="5" id="KW-0479">Metal-binding</keyword>
<dbReference type="HAMAP" id="MF_00116">
    <property type="entry name" value="dUTPase_bact"/>
    <property type="match status" value="1"/>
</dbReference>
<dbReference type="SUPFAM" id="SSF51283">
    <property type="entry name" value="dUTPase-like"/>
    <property type="match status" value="1"/>
</dbReference>
<dbReference type="GO" id="GO:0004170">
    <property type="term" value="F:dUTP diphosphatase activity"/>
    <property type="evidence" value="ECO:0007669"/>
    <property type="project" value="UniProtKB-EC"/>
</dbReference>
<dbReference type="InterPro" id="IPR033704">
    <property type="entry name" value="dUTPase_trimeric"/>
</dbReference>
<accession>A0ABW6ZPV4</accession>
<reference evidence="7 8" key="1">
    <citation type="submission" date="2024-02" db="EMBL/GenBank/DDBJ databases">
        <title>Expansion and revision of Xanthobacter and proposal of Roseixanthobacter gen. nov.</title>
        <authorList>
            <person name="Soltysiak M.P.M."/>
            <person name="Jalihal A."/>
            <person name="Ory A."/>
            <person name="Chrisophersen C."/>
            <person name="Lee A.D."/>
            <person name="Boulton J."/>
            <person name="Springer M."/>
        </authorList>
    </citation>
    <scope>NUCLEOTIDE SEQUENCE [LARGE SCALE GENOMIC DNA]</scope>
    <source>
        <strain evidence="7 8">CB5</strain>
    </source>
</reference>
<comment type="caution">
    <text evidence="7">The sequence shown here is derived from an EMBL/GenBank/DDBJ whole genome shotgun (WGS) entry which is preliminary data.</text>
</comment>
<evidence type="ECO:0000256" key="3">
    <source>
        <dbReference type="ARBA" id="ARBA00023080"/>
    </source>
</evidence>
<comment type="similarity">
    <text evidence="1 5">Belongs to the dUTPase family.</text>
</comment>
<dbReference type="InterPro" id="IPR036157">
    <property type="entry name" value="dUTPase-like_sf"/>
</dbReference>
<keyword evidence="5" id="KW-0460">Magnesium</keyword>
<organism evidence="7 8">
    <name type="scientific">Xanthobacter aminoxidans</name>
    <dbReference type="NCBI Taxonomy" id="186280"/>
    <lineage>
        <taxon>Bacteria</taxon>
        <taxon>Pseudomonadati</taxon>
        <taxon>Pseudomonadota</taxon>
        <taxon>Alphaproteobacteria</taxon>
        <taxon>Hyphomicrobiales</taxon>
        <taxon>Xanthobacteraceae</taxon>
        <taxon>Xanthobacter</taxon>
    </lineage>
</organism>
<evidence type="ECO:0000313" key="7">
    <source>
        <dbReference type="EMBL" id="MFG1254961.1"/>
    </source>
</evidence>
<dbReference type="PANTHER" id="PTHR11241:SF0">
    <property type="entry name" value="DEOXYURIDINE 5'-TRIPHOSPHATE NUCLEOTIDOHYDROLASE"/>
    <property type="match status" value="1"/>
</dbReference>
<feature type="domain" description="dUTPase-like" evidence="6">
    <location>
        <begin position="18"/>
        <end position="150"/>
    </location>
</feature>
<keyword evidence="3 5" id="KW-0546">Nucleotide metabolism</keyword>
<dbReference type="RefSeq" id="WP_394010016.1">
    <property type="nucleotide sequence ID" value="NZ_JBAFUR010000008.1"/>
</dbReference>
<dbReference type="CDD" id="cd07557">
    <property type="entry name" value="trimeric_dUTPase"/>
    <property type="match status" value="1"/>
</dbReference>
<evidence type="ECO:0000313" key="8">
    <source>
        <dbReference type="Proteomes" id="UP001604043"/>
    </source>
</evidence>
<dbReference type="NCBIfam" id="NF001862">
    <property type="entry name" value="PRK00601.1"/>
    <property type="match status" value="1"/>
</dbReference>
<evidence type="ECO:0000259" key="6">
    <source>
        <dbReference type="Pfam" id="PF00692"/>
    </source>
</evidence>
<dbReference type="NCBIfam" id="TIGR00576">
    <property type="entry name" value="dut"/>
    <property type="match status" value="1"/>
</dbReference>
<sequence length="154" mass="15686">MTSPSVKIQRLPHAAGLPLPAYATPGAAGMDLACALPADAPLLLAPGARAAIPTGFAIALPDGYEAQVRPRSGLAKNHGVTVLNAPGTVDCDYRGEIAVLLVNHGRETLEISRGMRIAQLVVAPVVQIMLEEIGELSETARGSGGFGSTGLGSP</sequence>
<dbReference type="PANTHER" id="PTHR11241">
    <property type="entry name" value="DEOXYURIDINE 5'-TRIPHOSPHATE NUCLEOTIDOHYDROLASE"/>
    <property type="match status" value="1"/>
</dbReference>
<name>A0ABW6ZPV4_9HYPH</name>
<protein>
    <recommendedName>
        <fullName evidence="5">Deoxyuridine 5'-triphosphate nucleotidohydrolase</fullName>
        <shortName evidence="5">dUTPase</shortName>
        <ecNumber evidence="5">3.6.1.23</ecNumber>
    </recommendedName>
    <alternativeName>
        <fullName evidence="5">dUTP pyrophosphatase</fullName>
    </alternativeName>
</protein>
<dbReference type="InterPro" id="IPR008181">
    <property type="entry name" value="dUTPase"/>
</dbReference>
<comment type="function">
    <text evidence="5">This enzyme is involved in nucleotide metabolism: it produces dUMP, the immediate precursor of thymidine nucleotides and it decreases the intracellular concentration of dUTP so that uracil cannot be incorporated into DNA.</text>
</comment>
<keyword evidence="2 5" id="KW-0378">Hydrolase</keyword>
<keyword evidence="8" id="KW-1185">Reference proteome</keyword>
<dbReference type="Pfam" id="PF00692">
    <property type="entry name" value="dUTPase"/>
    <property type="match status" value="1"/>
</dbReference>
<evidence type="ECO:0000256" key="1">
    <source>
        <dbReference type="ARBA" id="ARBA00006581"/>
    </source>
</evidence>